<feature type="signal peptide" evidence="1">
    <location>
        <begin position="1"/>
        <end position="26"/>
    </location>
</feature>
<keyword evidence="3" id="KW-1185">Reference proteome</keyword>
<evidence type="ECO:0000313" key="3">
    <source>
        <dbReference type="Proteomes" id="UP000298652"/>
    </source>
</evidence>
<evidence type="ECO:0000256" key="1">
    <source>
        <dbReference type="SAM" id="SignalP"/>
    </source>
</evidence>
<sequence length="127" mass="12905">MAPKSAAALVRLAAMIASLAAPPLQAQRLDAMILFVVNKVCPGDDVMRTCALVVFGSVGTIIPPDCCGALLEAVTSGKGKRCACGLGKVTDGIMGVDVFRRCQAANNAGAAGGPSNMKELCMRVPGN</sequence>
<reference evidence="2" key="1">
    <citation type="submission" date="2019-03" db="EMBL/GenBank/DDBJ databases">
        <title>WGS assembly of Setaria viridis.</title>
        <authorList>
            <person name="Huang P."/>
            <person name="Jenkins J."/>
            <person name="Grimwood J."/>
            <person name="Barry K."/>
            <person name="Healey A."/>
            <person name="Mamidi S."/>
            <person name="Sreedasyam A."/>
            <person name="Shu S."/>
            <person name="Feldman M."/>
            <person name="Wu J."/>
            <person name="Yu Y."/>
            <person name="Chen C."/>
            <person name="Johnson J."/>
            <person name="Rokhsar D."/>
            <person name="Baxter I."/>
            <person name="Schmutz J."/>
            <person name="Brutnell T."/>
            <person name="Kellogg E."/>
        </authorList>
    </citation>
    <scope>NUCLEOTIDE SEQUENCE [LARGE SCALE GENOMIC DNA]</scope>
</reference>
<keyword evidence="1" id="KW-0732">Signal</keyword>
<dbReference type="Gramene" id="TKW02248">
    <property type="protein sequence ID" value="TKW02248"/>
    <property type="gene ID" value="SEVIR_8G233700v2"/>
</dbReference>
<protein>
    <recommendedName>
        <fullName evidence="4">Bifunctional inhibitor/plant lipid transfer protein/seed storage helical domain-containing protein</fullName>
    </recommendedName>
</protein>
<gene>
    <name evidence="2" type="ORF">SEVIR_8G233700v2</name>
</gene>
<evidence type="ECO:0008006" key="4">
    <source>
        <dbReference type="Google" id="ProtNLM"/>
    </source>
</evidence>
<proteinExistence type="predicted"/>
<name>A0A4U6TIL6_SETVI</name>
<accession>A0A4U6TIL6</accession>
<dbReference type="Proteomes" id="UP000298652">
    <property type="component" value="Chromosome 8"/>
</dbReference>
<dbReference type="EMBL" id="CM016559">
    <property type="protein sequence ID" value="TKW02248.1"/>
    <property type="molecule type" value="Genomic_DNA"/>
</dbReference>
<feature type="chain" id="PRO_5020539537" description="Bifunctional inhibitor/plant lipid transfer protein/seed storage helical domain-containing protein" evidence="1">
    <location>
        <begin position="27"/>
        <end position="127"/>
    </location>
</feature>
<organism evidence="2 3">
    <name type="scientific">Setaria viridis</name>
    <name type="common">Green bristlegrass</name>
    <name type="synonym">Setaria italica subsp. viridis</name>
    <dbReference type="NCBI Taxonomy" id="4556"/>
    <lineage>
        <taxon>Eukaryota</taxon>
        <taxon>Viridiplantae</taxon>
        <taxon>Streptophyta</taxon>
        <taxon>Embryophyta</taxon>
        <taxon>Tracheophyta</taxon>
        <taxon>Spermatophyta</taxon>
        <taxon>Magnoliopsida</taxon>
        <taxon>Liliopsida</taxon>
        <taxon>Poales</taxon>
        <taxon>Poaceae</taxon>
        <taxon>PACMAD clade</taxon>
        <taxon>Panicoideae</taxon>
        <taxon>Panicodae</taxon>
        <taxon>Paniceae</taxon>
        <taxon>Cenchrinae</taxon>
        <taxon>Setaria</taxon>
    </lineage>
</organism>
<dbReference type="AlphaFoldDB" id="A0A4U6TIL6"/>
<evidence type="ECO:0000313" key="2">
    <source>
        <dbReference type="EMBL" id="TKW02248.1"/>
    </source>
</evidence>